<gene>
    <name evidence="1" type="ORF">KDH_08590</name>
</gene>
<reference evidence="1 2" key="1">
    <citation type="submission" date="2023-02" db="EMBL/GenBank/DDBJ databases">
        <title>Dictyobacter halimunensis sp. nov., a new member of the class Ktedonobacteria from forest soil in a geothermal area.</title>
        <authorList>
            <person name="Rachmania M.K."/>
            <person name="Ningsih F."/>
            <person name="Sakai Y."/>
            <person name="Yabe S."/>
            <person name="Yokota A."/>
            <person name="Sjamsuridzal W."/>
        </authorList>
    </citation>
    <scope>NUCLEOTIDE SEQUENCE [LARGE SCALE GENOMIC DNA]</scope>
    <source>
        <strain evidence="1 2">S3.2.2.5</strain>
    </source>
</reference>
<dbReference type="Proteomes" id="UP001344906">
    <property type="component" value="Unassembled WGS sequence"/>
</dbReference>
<name>A0ABQ6FK35_9CHLR</name>
<proteinExistence type="predicted"/>
<protein>
    <submittedName>
        <fullName evidence="1">Uncharacterized protein</fullName>
    </submittedName>
</protein>
<keyword evidence="2" id="KW-1185">Reference proteome</keyword>
<evidence type="ECO:0000313" key="1">
    <source>
        <dbReference type="EMBL" id="GLV54010.1"/>
    </source>
</evidence>
<dbReference type="EMBL" id="BSRI01000001">
    <property type="protein sequence ID" value="GLV54010.1"/>
    <property type="molecule type" value="Genomic_DNA"/>
</dbReference>
<organism evidence="1 2">
    <name type="scientific">Dictyobacter halimunensis</name>
    <dbReference type="NCBI Taxonomy" id="3026934"/>
    <lineage>
        <taxon>Bacteria</taxon>
        <taxon>Bacillati</taxon>
        <taxon>Chloroflexota</taxon>
        <taxon>Ktedonobacteria</taxon>
        <taxon>Ktedonobacterales</taxon>
        <taxon>Dictyobacteraceae</taxon>
        <taxon>Dictyobacter</taxon>
    </lineage>
</organism>
<dbReference type="NCBIfam" id="TIGR03898">
    <property type="entry name" value="lanti_MRSA_kill"/>
    <property type="match status" value="1"/>
</dbReference>
<comment type="caution">
    <text evidence="1">The sequence shown here is derived from an EMBL/GenBank/DDBJ whole genome shotgun (WGS) entry which is preliminary data.</text>
</comment>
<sequence>MANQKREIDLVRAGQDQAYRSSLEAAGIDVVRVWKDEEYRASLIAQGYRIHESPAGAEELSDAELAKIAGGIYRSHGPQPQYEDPCAQTGVGWEVCGTKDLVGNWC</sequence>
<evidence type="ECO:0000313" key="2">
    <source>
        <dbReference type="Proteomes" id="UP001344906"/>
    </source>
</evidence>
<dbReference type="InterPro" id="IPR027635">
    <property type="entry name" value="Lantibiotic2_lead_pep_dom"/>
</dbReference>
<accession>A0ABQ6FK35</accession>
<dbReference type="RefSeq" id="WP_338247725.1">
    <property type="nucleotide sequence ID" value="NZ_BSRI01000001.1"/>
</dbReference>